<evidence type="ECO:0000259" key="2">
    <source>
        <dbReference type="Pfam" id="PF14372"/>
    </source>
</evidence>
<organism evidence="3 4">
    <name type="scientific">Trifolium pratense</name>
    <name type="common">Red clover</name>
    <dbReference type="NCBI Taxonomy" id="57577"/>
    <lineage>
        <taxon>Eukaryota</taxon>
        <taxon>Viridiplantae</taxon>
        <taxon>Streptophyta</taxon>
        <taxon>Embryophyta</taxon>
        <taxon>Tracheophyta</taxon>
        <taxon>Spermatophyta</taxon>
        <taxon>Magnoliopsida</taxon>
        <taxon>eudicotyledons</taxon>
        <taxon>Gunneridae</taxon>
        <taxon>Pentapetalae</taxon>
        <taxon>rosids</taxon>
        <taxon>fabids</taxon>
        <taxon>Fabales</taxon>
        <taxon>Fabaceae</taxon>
        <taxon>Papilionoideae</taxon>
        <taxon>50 kb inversion clade</taxon>
        <taxon>NPAAA clade</taxon>
        <taxon>Hologalegina</taxon>
        <taxon>IRL clade</taxon>
        <taxon>Trifolieae</taxon>
        <taxon>Trifolium</taxon>
    </lineage>
</organism>
<proteinExistence type="predicted"/>
<feature type="compositionally biased region" description="Acidic residues" evidence="1">
    <location>
        <begin position="270"/>
        <end position="279"/>
    </location>
</feature>
<reference evidence="3 4" key="1">
    <citation type="journal article" date="2014" name="Am. J. Bot.">
        <title>Genome assembly and annotation for red clover (Trifolium pratense; Fabaceae).</title>
        <authorList>
            <person name="Istvanek J."/>
            <person name="Jaros M."/>
            <person name="Krenek A."/>
            <person name="Repkova J."/>
        </authorList>
    </citation>
    <scope>NUCLEOTIDE SEQUENCE [LARGE SCALE GENOMIC DNA]</scope>
    <source>
        <strain evidence="4">cv. Tatra</strain>
        <tissue evidence="3">Young leaves</tissue>
    </source>
</reference>
<sequence length="279" mass="32749">MNVNSTYAMLESALKYQCVFESLHLFEDNYELCPSVEEWKRVEKICAFLLPFCEIVNMINGTTHPTSNLYFLQVWKVQCVLVDCLRDEDEVMKIMAERMIIKFEKYWDEYSVVLALGAVLDPRMKFSTLTYCYSKLDASTCERKLQQVKSKLYMLFDKYSSKISSSGVQRTIQDQSSSAPLQKELKSPSHGLFDELKVHHQRLVTETGKSQLDVYLDESNLDFRCYEDMDVLRWWKNGEDEDDDDDDFEEKMNEIGGDEEMEQASNDFHFEDDDVRDDD</sequence>
<evidence type="ECO:0000313" key="4">
    <source>
        <dbReference type="Proteomes" id="UP000236291"/>
    </source>
</evidence>
<dbReference type="EMBL" id="ASHM01006201">
    <property type="protein sequence ID" value="PNY13603.1"/>
    <property type="molecule type" value="Genomic_DNA"/>
</dbReference>
<feature type="compositionally biased region" description="Acidic residues" evidence="1">
    <location>
        <begin position="239"/>
        <end position="249"/>
    </location>
</feature>
<dbReference type="InterPro" id="IPR012337">
    <property type="entry name" value="RNaseH-like_sf"/>
</dbReference>
<feature type="region of interest" description="Disordered" evidence="1">
    <location>
        <begin position="237"/>
        <end position="279"/>
    </location>
</feature>
<reference evidence="3 4" key="2">
    <citation type="journal article" date="2017" name="Front. Plant Sci.">
        <title>Gene Classification and Mining of Molecular Markers Useful in Red Clover (Trifolium pratense) Breeding.</title>
        <authorList>
            <person name="Istvanek J."/>
            <person name="Dluhosova J."/>
            <person name="Dluhos P."/>
            <person name="Patkova L."/>
            <person name="Nedelnik J."/>
            <person name="Repkova J."/>
        </authorList>
    </citation>
    <scope>NUCLEOTIDE SEQUENCE [LARGE SCALE GENOMIC DNA]</scope>
    <source>
        <strain evidence="4">cv. Tatra</strain>
        <tissue evidence="3">Young leaves</tissue>
    </source>
</reference>
<accession>A0A2K3PE78</accession>
<dbReference type="PANTHER" id="PTHR23272">
    <property type="entry name" value="BED FINGER-RELATED"/>
    <property type="match status" value="1"/>
</dbReference>
<evidence type="ECO:0000313" key="3">
    <source>
        <dbReference type="EMBL" id="PNY13603.1"/>
    </source>
</evidence>
<dbReference type="STRING" id="57577.A0A2K3PE78"/>
<dbReference type="Proteomes" id="UP000236291">
    <property type="component" value="Unassembled WGS sequence"/>
</dbReference>
<evidence type="ECO:0000256" key="1">
    <source>
        <dbReference type="SAM" id="MobiDB-lite"/>
    </source>
</evidence>
<dbReference type="Pfam" id="PF14372">
    <property type="entry name" value="hAT-like_RNase-H"/>
    <property type="match status" value="1"/>
</dbReference>
<dbReference type="AlphaFoldDB" id="A0A2K3PE78"/>
<comment type="caution">
    <text evidence="3">The sequence shown here is derived from an EMBL/GenBank/DDBJ whole genome shotgun (WGS) entry which is preliminary data.</text>
</comment>
<dbReference type="SUPFAM" id="SSF53098">
    <property type="entry name" value="Ribonuclease H-like"/>
    <property type="match status" value="1"/>
</dbReference>
<protein>
    <submittedName>
        <fullName evidence="3">Transposon protein</fullName>
    </submittedName>
</protein>
<dbReference type="PANTHER" id="PTHR23272:SF166">
    <property type="entry name" value="ZINC FINGER BED DOMAIN-CONTAINING PROTEIN RICESLEEPER 2-LIKE ISOFORM X1"/>
    <property type="match status" value="1"/>
</dbReference>
<gene>
    <name evidence="3" type="ORF">L195_g010261</name>
</gene>
<dbReference type="GO" id="GO:0003677">
    <property type="term" value="F:DNA binding"/>
    <property type="evidence" value="ECO:0007669"/>
    <property type="project" value="InterPro"/>
</dbReference>
<dbReference type="InterPro" id="IPR025525">
    <property type="entry name" value="hAT-like_transposase_RNase-H"/>
</dbReference>
<name>A0A2K3PE78_TRIPR</name>
<feature type="domain" description="hAT-like transposase RNase-H fold" evidence="2">
    <location>
        <begin position="61"/>
        <end position="159"/>
    </location>
</feature>